<evidence type="ECO:0000259" key="2">
    <source>
        <dbReference type="Pfam" id="PF09937"/>
    </source>
</evidence>
<evidence type="ECO:0000313" key="11">
    <source>
        <dbReference type="EMBL" id="XDJ74932.1"/>
    </source>
</evidence>
<proteinExistence type="predicted"/>
<dbReference type="EMBL" id="CP158256">
    <property type="protein sequence ID" value="XDJ52277.1"/>
    <property type="molecule type" value="Genomic_DNA"/>
</dbReference>
<evidence type="ECO:0000313" key="13">
    <source>
        <dbReference type="EMBL" id="XDJ82757.1"/>
    </source>
</evidence>
<dbReference type="EMBL" id="CP158269">
    <property type="protein sequence ID" value="XDJ88245.1"/>
    <property type="molecule type" value="Genomic_DNA"/>
</dbReference>
<evidence type="ECO:0000313" key="16">
    <source>
        <dbReference type="EMBL" id="XDJ89620.1"/>
    </source>
</evidence>
<dbReference type="EMBL" id="CP158270">
    <property type="protein sequence ID" value="XDJ89620.1"/>
    <property type="molecule type" value="Genomic_DNA"/>
</dbReference>
<dbReference type="InterPro" id="IPR018683">
    <property type="entry name" value="DUF2169"/>
</dbReference>
<dbReference type="EMBL" id="CP158260">
    <property type="protein sequence ID" value="XDJ63648.1"/>
    <property type="molecule type" value="Genomic_DNA"/>
</dbReference>
<evidence type="ECO:0000313" key="18">
    <source>
        <dbReference type="EMBL" id="XDJ96556.1"/>
    </source>
</evidence>
<dbReference type="AlphaFoldDB" id="A0AB39G3F2"/>
<evidence type="ECO:0000313" key="17">
    <source>
        <dbReference type="EMBL" id="XDJ92853.1"/>
    </source>
</evidence>
<evidence type="ECO:0000313" key="14">
    <source>
        <dbReference type="EMBL" id="XDJ85697.1"/>
    </source>
</evidence>
<feature type="domain" description="DUF2169" evidence="2">
    <location>
        <begin position="113"/>
        <end position="242"/>
    </location>
</feature>
<dbReference type="EMBL" id="CP158264">
    <property type="protein sequence ID" value="XDJ74932.1"/>
    <property type="molecule type" value="Genomic_DNA"/>
</dbReference>
<dbReference type="EMBL" id="CP158257">
    <property type="protein sequence ID" value="XDJ54830.1"/>
    <property type="molecule type" value="Genomic_DNA"/>
</dbReference>
<dbReference type="EMBL" id="CP158266">
    <property type="protein sequence ID" value="XDJ82757.1"/>
    <property type="molecule type" value="Genomic_DNA"/>
</dbReference>
<evidence type="ECO:0000313" key="10">
    <source>
        <dbReference type="EMBL" id="XDJ72648.1"/>
    </source>
</evidence>
<dbReference type="GeneID" id="93067805"/>
<dbReference type="EMBL" id="CP158265">
    <property type="protein sequence ID" value="XDJ77953.1"/>
    <property type="molecule type" value="Genomic_DNA"/>
</dbReference>
<dbReference type="EMBL" id="CP158271">
    <property type="protein sequence ID" value="XDJ92853.1"/>
    <property type="molecule type" value="Genomic_DNA"/>
</dbReference>
<reference evidence="14" key="1">
    <citation type="submission" date="2024-05" db="EMBL/GenBank/DDBJ databases">
        <authorList>
            <person name="Luo Y.-C."/>
            <person name="Nicholds J."/>
            <person name="Mortimer T."/>
            <person name="Maboni G."/>
        </authorList>
    </citation>
    <scope>NUCLEOTIDE SEQUENCE</scope>
    <source>
        <strain evidence="18">124370</strain>
        <strain evidence="19">124566</strain>
        <strain evidence="17">124953</strain>
        <strain evidence="16">130308</strain>
        <strain evidence="15">130416</strain>
        <strain evidence="14">140124</strain>
        <strain evidence="13">143751</strain>
        <strain evidence="12">143769</strain>
        <strain evidence="11">143811</strain>
        <strain evidence="10">143936</strain>
        <strain evidence="9">145849</strain>
        <strain evidence="8">145850</strain>
        <strain evidence="7">145852</strain>
        <strain evidence="6">148131</strain>
        <strain evidence="5">150221</strain>
        <strain evidence="4">150964</strain>
        <strain evidence="3">153271</strain>
    </source>
</reference>
<evidence type="ECO:0000313" key="7">
    <source>
        <dbReference type="EMBL" id="XDJ61733.1"/>
    </source>
</evidence>
<dbReference type="InterPro" id="IPR001646">
    <property type="entry name" value="5peptide_repeat"/>
</dbReference>
<dbReference type="EMBL" id="CP158272">
    <property type="protein sequence ID" value="XDJ99203.1"/>
    <property type="molecule type" value="Genomic_DNA"/>
</dbReference>
<accession>A0AB39G3F2</accession>
<dbReference type="PANTHER" id="PTHR14136">
    <property type="entry name" value="BTB_POZ DOMAIN-CONTAINING PROTEIN KCTD9"/>
    <property type="match status" value="1"/>
</dbReference>
<evidence type="ECO:0000313" key="6">
    <source>
        <dbReference type="EMBL" id="XDJ57552.1"/>
    </source>
</evidence>
<evidence type="ECO:0000313" key="8">
    <source>
        <dbReference type="EMBL" id="XDJ63648.1"/>
    </source>
</evidence>
<dbReference type="PANTHER" id="PTHR14136:SF17">
    <property type="entry name" value="BTB_POZ DOMAIN-CONTAINING PROTEIN KCTD9"/>
    <property type="match status" value="1"/>
</dbReference>
<dbReference type="EMBL" id="CP158273">
    <property type="protein sequence ID" value="XDJ96556.1"/>
    <property type="molecule type" value="Genomic_DNA"/>
</dbReference>
<evidence type="ECO:0000256" key="1">
    <source>
        <dbReference type="SAM" id="MobiDB-lite"/>
    </source>
</evidence>
<dbReference type="SUPFAM" id="SSF141571">
    <property type="entry name" value="Pentapeptide repeat-like"/>
    <property type="match status" value="3"/>
</dbReference>
<gene>
    <name evidence="6" type="ORF">ABRY90_09700</name>
    <name evidence="9" type="ORF">ABRY91_01620</name>
    <name evidence="7" type="ORF">ABRY92_03770</name>
    <name evidence="17" type="ORF">ABRY95_10705</name>
    <name evidence="13" type="ORF">ABRY96_00515</name>
    <name evidence="11" type="ORF">ABRY97_01825</name>
    <name evidence="15" type="ORF">ABRY98_01305</name>
    <name evidence="5" type="ORF">ABRZ00_09685</name>
    <name evidence="4" type="ORF">ABRZ01_09995</name>
    <name evidence="3" type="ORF">ABRZ02_06680</name>
    <name evidence="8" type="ORF">ABRZ03_13215</name>
    <name evidence="18" type="ORF">ABRZ05_02190</name>
    <name evidence="10" type="ORF">ABRZ06_03895</name>
    <name evidence="14" type="ORF">ABRZ08_02315</name>
    <name evidence="12" type="ORF">ABRZ10_03855</name>
    <name evidence="19" type="ORF">ABRZ11_01850</name>
    <name evidence="16" type="ORF">ABRZ12_07940</name>
</gene>
<feature type="region of interest" description="Disordered" evidence="1">
    <location>
        <begin position="379"/>
        <end position="411"/>
    </location>
</feature>
<sequence length="752" mass="81688">MNPRLPSLQVFLPPRIELLQRSLKLGDDRYAMALGVIQPFALHPSGPEAAGVPEGNLWDAVGQVLGKNGEIDEGWPKVRGEWLAFGQCHPPAGYTEWPVSARITAGPLDKQLAIAQDQPVVQGFAPLAPDDPERQQHQGRHDDAWLAKRWPHHPVDTDPAFFQLAPPDQRLDDGYWQGGETILVRNMHPQYPDLHGRAPAQRPRFFVHQTPPDGPPDFVELQVHADTLWLLPEAQLGLMIYRSLVPVHTPDGRDLNAFLGTFEDPASPEQSPEHYLQQYLALAAPNLATQQQALFAQRQQEYAQLSGPELLEKITEQKTLFKDMLKQHGTDDETLMQQMLATPQTRQFAQAIAQRSGTLSGFFTEIESLLREIESIDAPQAAPSPTLESVQPQPMVTASQAPEAPPSPPRQDLMLQDQALATRHRLAVQRRQAQGQSCAGMDLSQANLAGLDLAGMDFTGAVLAGANLAGAQLPGAMLNQAILQGARLDAANLAGSQIIQATLDRATLTGATLKGAILDDSNCYGANFAGADLTGVSLNRTTLTQAWLQQVQAPQIQADDANFSHANLEGCNLSRSRLQQANFTGARLARIQLDDADCSRANFTLADLSQASLQRCTLSDSQSTAGSQWQGANLQQAVLNGASWVGAALEGVQMDGILAQGADFSDTQLTHARLAQADLRQARFDRASLCHAVLNRSNLMEASFNYADLRHCQIQDANLYAASFIDTELTHAALKGSQIDATILPVRLGAPT</sequence>
<dbReference type="KEGG" id="cgin:ABRZ00_09685"/>
<dbReference type="Pfam" id="PF09937">
    <property type="entry name" value="DUF2169"/>
    <property type="match status" value="1"/>
</dbReference>
<organism evidence="14">
    <name type="scientific">Castellaniella ginsengisoli</name>
    <dbReference type="NCBI Taxonomy" id="546114"/>
    <lineage>
        <taxon>Bacteria</taxon>
        <taxon>Pseudomonadati</taxon>
        <taxon>Pseudomonadota</taxon>
        <taxon>Betaproteobacteria</taxon>
        <taxon>Burkholderiales</taxon>
        <taxon>Alcaligenaceae</taxon>
        <taxon>Castellaniella</taxon>
    </lineage>
</organism>
<evidence type="ECO:0000313" key="3">
    <source>
        <dbReference type="EMBL" id="XDJ45946.1"/>
    </source>
</evidence>
<dbReference type="EMBL" id="CP158268">
    <property type="protein sequence ID" value="XDJ85697.1"/>
    <property type="molecule type" value="Genomic_DNA"/>
</dbReference>
<dbReference type="EMBL" id="CP158253">
    <property type="protein sequence ID" value="XDJ45946.1"/>
    <property type="molecule type" value="Genomic_DNA"/>
</dbReference>
<evidence type="ECO:0000313" key="4">
    <source>
        <dbReference type="EMBL" id="XDJ52277.1"/>
    </source>
</evidence>
<dbReference type="EMBL" id="CP158261">
    <property type="protein sequence ID" value="XDJ66774.1"/>
    <property type="molecule type" value="Genomic_DNA"/>
</dbReference>
<feature type="compositionally biased region" description="Polar residues" evidence="1">
    <location>
        <begin position="386"/>
        <end position="397"/>
    </location>
</feature>
<name>A0AB39G3F2_9BURK</name>
<evidence type="ECO:0000313" key="5">
    <source>
        <dbReference type="EMBL" id="XDJ54830.1"/>
    </source>
</evidence>
<dbReference type="EMBL" id="CP158258">
    <property type="protein sequence ID" value="XDJ57552.1"/>
    <property type="molecule type" value="Genomic_DNA"/>
</dbReference>
<evidence type="ECO:0000313" key="9">
    <source>
        <dbReference type="EMBL" id="XDJ66774.1"/>
    </source>
</evidence>
<evidence type="ECO:0000313" key="19">
    <source>
        <dbReference type="EMBL" id="XDJ99203.1"/>
    </source>
</evidence>
<dbReference type="EMBL" id="CP158259">
    <property type="protein sequence ID" value="XDJ61733.1"/>
    <property type="molecule type" value="Genomic_DNA"/>
</dbReference>
<evidence type="ECO:0000313" key="12">
    <source>
        <dbReference type="EMBL" id="XDJ77953.1"/>
    </source>
</evidence>
<dbReference type="EMBL" id="CP158263">
    <property type="protein sequence ID" value="XDJ72648.1"/>
    <property type="molecule type" value="Genomic_DNA"/>
</dbReference>
<dbReference type="RefSeq" id="WP_368642159.1">
    <property type="nucleotide sequence ID" value="NZ_CP158253.1"/>
</dbReference>
<dbReference type="Pfam" id="PF00805">
    <property type="entry name" value="Pentapeptide"/>
    <property type="match status" value="5"/>
</dbReference>
<protein>
    <submittedName>
        <fullName evidence="14">Pentapeptide repeat-containing protein</fullName>
    </submittedName>
</protein>
<dbReference type="Gene3D" id="2.160.20.80">
    <property type="entry name" value="E3 ubiquitin-protein ligase SopA"/>
    <property type="match status" value="3"/>
</dbReference>
<evidence type="ECO:0000313" key="15">
    <source>
        <dbReference type="EMBL" id="XDJ88245.1"/>
    </source>
</evidence>
<dbReference type="InterPro" id="IPR051082">
    <property type="entry name" value="Pentapeptide-BTB/POZ_domain"/>
</dbReference>